<dbReference type="AlphaFoldDB" id="A0A4Q1CDE6"/>
<organism evidence="1 2">
    <name type="scientific">Lacibacter luteus</name>
    <dbReference type="NCBI Taxonomy" id="2508719"/>
    <lineage>
        <taxon>Bacteria</taxon>
        <taxon>Pseudomonadati</taxon>
        <taxon>Bacteroidota</taxon>
        <taxon>Chitinophagia</taxon>
        <taxon>Chitinophagales</taxon>
        <taxon>Chitinophagaceae</taxon>
        <taxon>Lacibacter</taxon>
    </lineage>
</organism>
<comment type="caution">
    <text evidence="1">The sequence shown here is derived from an EMBL/GenBank/DDBJ whole genome shotgun (WGS) entry which is preliminary data.</text>
</comment>
<dbReference type="PROSITE" id="PS00092">
    <property type="entry name" value="N6_MTASE"/>
    <property type="match status" value="1"/>
</dbReference>
<dbReference type="GO" id="GO:0032259">
    <property type="term" value="P:methylation"/>
    <property type="evidence" value="ECO:0007669"/>
    <property type="project" value="InterPro"/>
</dbReference>
<dbReference type="Gene3D" id="3.40.50.150">
    <property type="entry name" value="Vaccinia Virus protein VP39"/>
    <property type="match status" value="1"/>
</dbReference>
<evidence type="ECO:0000313" key="2">
    <source>
        <dbReference type="Proteomes" id="UP000290204"/>
    </source>
</evidence>
<keyword evidence="2" id="KW-1185">Reference proteome</keyword>
<protein>
    <submittedName>
        <fullName evidence="1">Uncharacterized protein</fullName>
    </submittedName>
</protein>
<name>A0A4Q1CDE6_9BACT</name>
<evidence type="ECO:0000313" key="1">
    <source>
        <dbReference type="EMBL" id="RXK57549.1"/>
    </source>
</evidence>
<dbReference type="GO" id="GO:0008168">
    <property type="term" value="F:methyltransferase activity"/>
    <property type="evidence" value="ECO:0007669"/>
    <property type="project" value="InterPro"/>
</dbReference>
<dbReference type="SUPFAM" id="SSF53335">
    <property type="entry name" value="S-adenosyl-L-methionine-dependent methyltransferases"/>
    <property type="match status" value="1"/>
</dbReference>
<proteinExistence type="predicted"/>
<dbReference type="Proteomes" id="UP000290204">
    <property type="component" value="Unassembled WGS sequence"/>
</dbReference>
<dbReference type="GO" id="GO:0003676">
    <property type="term" value="F:nucleic acid binding"/>
    <property type="evidence" value="ECO:0007669"/>
    <property type="project" value="InterPro"/>
</dbReference>
<dbReference type="EMBL" id="SDHW01000009">
    <property type="protein sequence ID" value="RXK57549.1"/>
    <property type="molecule type" value="Genomic_DNA"/>
</dbReference>
<gene>
    <name evidence="1" type="ORF">ESA94_20335</name>
</gene>
<accession>A0A4Q1CDE6</accession>
<dbReference type="InterPro" id="IPR029063">
    <property type="entry name" value="SAM-dependent_MTases_sf"/>
</dbReference>
<dbReference type="RefSeq" id="WP_129132801.1">
    <property type="nucleotide sequence ID" value="NZ_SDHW01000009.1"/>
</dbReference>
<sequence>MSLNLMKGSIAYNGLGLCAVWDFKAQKFSLAQMFNRNPNVQFSTSAQIEQNPCYGQLRFNNEKVKMDIQTTFWEKPVLEADIVYTPNYVSEHIVRWLNPKGKCLDPCKGDGAFFNYLPEGKDYCEIREGKDFFLYEGKVDWVIGNPPYSIFEDFLKKGFEIADNVSYLVPTNKIFQRQIIMEMINKYGGIKSIIIYGSGQLIDFPFGFSVGNFHFERGYKGETKVLMGMKSIFSTSGSNCP</sequence>
<dbReference type="InterPro" id="IPR002052">
    <property type="entry name" value="DNA_methylase_N6_adenine_CS"/>
</dbReference>
<dbReference type="PRINTS" id="PR00507">
    <property type="entry name" value="N12N6MTFRASE"/>
</dbReference>
<dbReference type="OrthoDB" id="32195at2"/>
<reference evidence="1 2" key="1">
    <citation type="submission" date="2019-01" db="EMBL/GenBank/DDBJ databases">
        <title>Lacibacter sp. strain TTM-7.</title>
        <authorList>
            <person name="Chen W.-M."/>
        </authorList>
    </citation>
    <scope>NUCLEOTIDE SEQUENCE [LARGE SCALE GENOMIC DNA]</scope>
    <source>
        <strain evidence="1 2">TTM-7</strain>
    </source>
</reference>